<keyword evidence="3" id="KW-1185">Reference proteome</keyword>
<comment type="caution">
    <text evidence="2">The sequence shown here is derived from an EMBL/GenBank/DDBJ whole genome shotgun (WGS) entry which is preliminary data.</text>
</comment>
<dbReference type="Proteomes" id="UP000023152">
    <property type="component" value="Unassembled WGS sequence"/>
</dbReference>
<evidence type="ECO:0000313" key="3">
    <source>
        <dbReference type="Proteomes" id="UP000023152"/>
    </source>
</evidence>
<dbReference type="AlphaFoldDB" id="X6P8C4"/>
<keyword evidence="1" id="KW-0812">Transmembrane</keyword>
<feature type="transmembrane region" description="Helical" evidence="1">
    <location>
        <begin position="27"/>
        <end position="45"/>
    </location>
</feature>
<organism evidence="2 3">
    <name type="scientific">Reticulomyxa filosa</name>
    <dbReference type="NCBI Taxonomy" id="46433"/>
    <lineage>
        <taxon>Eukaryota</taxon>
        <taxon>Sar</taxon>
        <taxon>Rhizaria</taxon>
        <taxon>Retaria</taxon>
        <taxon>Foraminifera</taxon>
        <taxon>Monothalamids</taxon>
        <taxon>Reticulomyxidae</taxon>
        <taxon>Reticulomyxa</taxon>
    </lineage>
</organism>
<accession>X6P8C4</accession>
<protein>
    <submittedName>
        <fullName evidence="2">Uncharacterized protein</fullName>
    </submittedName>
</protein>
<proteinExistence type="predicted"/>
<evidence type="ECO:0000256" key="1">
    <source>
        <dbReference type="SAM" id="Phobius"/>
    </source>
</evidence>
<gene>
    <name evidence="2" type="ORF">RFI_02664</name>
</gene>
<evidence type="ECO:0000313" key="2">
    <source>
        <dbReference type="EMBL" id="ETO34431.1"/>
    </source>
</evidence>
<sequence length="185" mass="21859">MIKYFLSFRKFQLDIICDGFSFARLRFYIQSIIFFTDFFFFFQLMKFVKYLKQLKSAESSKCVLRTDSISIVLTDFLIRSRGYFITWSPKILKKKTERLQQTTLDHKSMKMIVFTGTLSHTSSFIMQKVGNFNGNDNKKKLIHSKDLDKISLPLKLLLANTNKIISHFCLMQIPKETVKKTLEYI</sequence>
<keyword evidence="1" id="KW-0472">Membrane</keyword>
<keyword evidence="1" id="KW-1133">Transmembrane helix</keyword>
<name>X6P8C4_RETFI</name>
<dbReference type="EMBL" id="ASPP01002576">
    <property type="protein sequence ID" value="ETO34431.1"/>
    <property type="molecule type" value="Genomic_DNA"/>
</dbReference>
<reference evidence="2 3" key="1">
    <citation type="journal article" date="2013" name="Curr. Biol.">
        <title>The Genome of the Foraminiferan Reticulomyxa filosa.</title>
        <authorList>
            <person name="Glockner G."/>
            <person name="Hulsmann N."/>
            <person name="Schleicher M."/>
            <person name="Noegel A.A."/>
            <person name="Eichinger L."/>
            <person name="Gallinger C."/>
            <person name="Pawlowski J."/>
            <person name="Sierra R."/>
            <person name="Euteneuer U."/>
            <person name="Pillet L."/>
            <person name="Moustafa A."/>
            <person name="Platzer M."/>
            <person name="Groth M."/>
            <person name="Szafranski K."/>
            <person name="Schliwa M."/>
        </authorList>
    </citation>
    <scope>NUCLEOTIDE SEQUENCE [LARGE SCALE GENOMIC DNA]</scope>
</reference>